<sequence length="124" mass="13989">MGLDQEATPSEPTEEVDEYDVAEEVFEDVPLGDEEETTLLEIEELSPVSHADQGQTEENSEAASKEAQAIWMKAFKTYVGRQPLPEEFLLGKSSGMMCQPSISLSQMVRQRNQPSQPWLRERKS</sequence>
<feature type="compositionally biased region" description="Polar residues" evidence="1">
    <location>
        <begin position="103"/>
        <end position="116"/>
    </location>
</feature>
<feature type="region of interest" description="Disordered" evidence="1">
    <location>
        <begin position="44"/>
        <end position="66"/>
    </location>
</feature>
<accession>E3CQN5</accession>
<dbReference type="Proteomes" id="UP000004896">
    <property type="component" value="Unassembled WGS sequence"/>
</dbReference>
<name>E3CQN5_STRVE</name>
<evidence type="ECO:0000256" key="1">
    <source>
        <dbReference type="SAM" id="MobiDB-lite"/>
    </source>
</evidence>
<evidence type="ECO:0000313" key="2">
    <source>
        <dbReference type="EMBL" id="EFQ59279.1"/>
    </source>
</evidence>
<gene>
    <name evidence="2" type="ORF">HMPREF9192_0645</name>
</gene>
<reference evidence="2 3" key="1">
    <citation type="submission" date="2010-10" db="EMBL/GenBank/DDBJ databases">
        <authorList>
            <person name="Durkin A.S."/>
            <person name="Madupu R."/>
            <person name="Torralba M."/>
            <person name="Gillis M."/>
            <person name="Methe B."/>
            <person name="Sutton G."/>
            <person name="Nelson K.E."/>
        </authorList>
    </citation>
    <scope>NUCLEOTIDE SEQUENCE [LARGE SCALE GENOMIC DNA]</scope>
    <source>
        <strain evidence="2 3">F0396</strain>
    </source>
</reference>
<organism evidence="2 3">
    <name type="scientific">Streptococcus vestibularis F0396</name>
    <dbReference type="NCBI Taxonomy" id="904306"/>
    <lineage>
        <taxon>Bacteria</taxon>
        <taxon>Bacillati</taxon>
        <taxon>Bacillota</taxon>
        <taxon>Bacilli</taxon>
        <taxon>Lactobacillales</taxon>
        <taxon>Streptococcaceae</taxon>
        <taxon>Streptococcus</taxon>
    </lineage>
</organism>
<feature type="region of interest" description="Disordered" evidence="1">
    <location>
        <begin position="1"/>
        <end position="21"/>
    </location>
</feature>
<proteinExistence type="predicted"/>
<protein>
    <submittedName>
        <fullName evidence="2">Uncharacterized protein</fullName>
    </submittedName>
</protein>
<dbReference type="AlphaFoldDB" id="E3CQN5"/>
<comment type="caution">
    <text evidence="2">The sequence shown here is derived from an EMBL/GenBank/DDBJ whole genome shotgun (WGS) entry which is preliminary data.</text>
</comment>
<evidence type="ECO:0000313" key="3">
    <source>
        <dbReference type="Proteomes" id="UP000004896"/>
    </source>
</evidence>
<feature type="region of interest" description="Disordered" evidence="1">
    <location>
        <begin position="103"/>
        <end position="124"/>
    </location>
</feature>
<feature type="compositionally biased region" description="Acidic residues" evidence="1">
    <location>
        <begin position="12"/>
        <end position="21"/>
    </location>
</feature>
<dbReference type="EMBL" id="AEKO01000007">
    <property type="protein sequence ID" value="EFQ59279.1"/>
    <property type="molecule type" value="Genomic_DNA"/>
</dbReference>